<proteinExistence type="predicted"/>
<evidence type="ECO:0000259" key="2">
    <source>
        <dbReference type="SMART" id="SM00829"/>
    </source>
</evidence>
<organism evidence="3 4">
    <name type="scientific">Amnibacterium endophyticum</name>
    <dbReference type="NCBI Taxonomy" id="2109337"/>
    <lineage>
        <taxon>Bacteria</taxon>
        <taxon>Bacillati</taxon>
        <taxon>Actinomycetota</taxon>
        <taxon>Actinomycetes</taxon>
        <taxon>Micrococcales</taxon>
        <taxon>Microbacteriaceae</taxon>
        <taxon>Amnibacterium</taxon>
    </lineage>
</organism>
<dbReference type="PANTHER" id="PTHR44154:SF1">
    <property type="entry name" value="QUINONE OXIDOREDUCTASE"/>
    <property type="match status" value="1"/>
</dbReference>
<name>A0ABW4LJQ3_9MICO</name>
<dbReference type="SUPFAM" id="SSF50129">
    <property type="entry name" value="GroES-like"/>
    <property type="match status" value="1"/>
</dbReference>
<evidence type="ECO:0000256" key="1">
    <source>
        <dbReference type="ARBA" id="ARBA00022857"/>
    </source>
</evidence>
<dbReference type="Gene3D" id="3.40.50.720">
    <property type="entry name" value="NAD(P)-binding Rossmann-like Domain"/>
    <property type="match status" value="1"/>
</dbReference>
<dbReference type="CDD" id="cd05289">
    <property type="entry name" value="MDR_like_2"/>
    <property type="match status" value="1"/>
</dbReference>
<evidence type="ECO:0000313" key="4">
    <source>
        <dbReference type="Proteomes" id="UP001597347"/>
    </source>
</evidence>
<dbReference type="GO" id="GO:0016491">
    <property type="term" value="F:oxidoreductase activity"/>
    <property type="evidence" value="ECO:0007669"/>
    <property type="project" value="UniProtKB-KW"/>
</dbReference>
<dbReference type="InterPro" id="IPR036291">
    <property type="entry name" value="NAD(P)-bd_dom_sf"/>
</dbReference>
<dbReference type="InterPro" id="IPR013154">
    <property type="entry name" value="ADH-like_N"/>
</dbReference>
<dbReference type="EMBL" id="JBHUEA010000019">
    <property type="protein sequence ID" value="MFD1722294.1"/>
    <property type="molecule type" value="Genomic_DNA"/>
</dbReference>
<dbReference type="Pfam" id="PF13602">
    <property type="entry name" value="ADH_zinc_N_2"/>
    <property type="match status" value="1"/>
</dbReference>
<gene>
    <name evidence="3" type="ORF">ACFSBI_12115</name>
</gene>
<dbReference type="InterPro" id="IPR011032">
    <property type="entry name" value="GroES-like_sf"/>
</dbReference>
<dbReference type="Gene3D" id="3.90.180.10">
    <property type="entry name" value="Medium-chain alcohol dehydrogenases, catalytic domain"/>
    <property type="match status" value="1"/>
</dbReference>
<accession>A0ABW4LJQ3</accession>
<dbReference type="Proteomes" id="UP001597347">
    <property type="component" value="Unassembled WGS sequence"/>
</dbReference>
<keyword evidence="4" id="KW-1185">Reference proteome</keyword>
<dbReference type="SMART" id="SM00829">
    <property type="entry name" value="PKS_ER"/>
    <property type="match status" value="1"/>
</dbReference>
<dbReference type="PANTHER" id="PTHR44154">
    <property type="entry name" value="QUINONE OXIDOREDUCTASE"/>
    <property type="match status" value="1"/>
</dbReference>
<reference evidence="4" key="1">
    <citation type="journal article" date="2019" name="Int. J. Syst. Evol. Microbiol.">
        <title>The Global Catalogue of Microorganisms (GCM) 10K type strain sequencing project: providing services to taxonomists for standard genome sequencing and annotation.</title>
        <authorList>
            <consortium name="The Broad Institute Genomics Platform"/>
            <consortium name="The Broad Institute Genome Sequencing Center for Infectious Disease"/>
            <person name="Wu L."/>
            <person name="Ma J."/>
        </authorList>
    </citation>
    <scope>NUCLEOTIDE SEQUENCE [LARGE SCALE GENOMIC DNA]</scope>
    <source>
        <strain evidence="4">CGMCC 1.12471</strain>
    </source>
</reference>
<evidence type="ECO:0000313" key="3">
    <source>
        <dbReference type="EMBL" id="MFD1722294.1"/>
    </source>
</evidence>
<keyword evidence="3" id="KW-0560">Oxidoreductase</keyword>
<feature type="domain" description="Enoyl reductase (ER)" evidence="2">
    <location>
        <begin position="20"/>
        <end position="316"/>
    </location>
</feature>
<dbReference type="Pfam" id="PF08240">
    <property type="entry name" value="ADH_N"/>
    <property type="match status" value="1"/>
</dbReference>
<comment type="caution">
    <text evidence="3">The sequence shown here is derived from an EMBL/GenBank/DDBJ whole genome shotgun (WGS) entry which is preliminary data.</text>
</comment>
<sequence length="318" mass="32672">MTTPSALPDTARAVRFDRYGGRDVLQVQDVPMPQPGAGEVLVAVRAAGINPGEAMIRQGLLHDRLPATFPSGQGTDFAGTVAAIGDGVADSSVGDEVLGYSWKRSSHATHVVVPAGQVVPKPEGLPWEVAGALDVAGTTAWAVVRGIDPVAGETVAVSAATGGVGTLVVQLLVARGVHVLGIASARSAGWLADHGVTPVEYGPGLADRLRAAAPDGVDGFIDLFGPEYLHLAAELGVPADRTDTIVFSDAAAELGIRVSGAAALTEEEAPQVLQRLAGLLQEGAVEMPIAGTYPLDRVADAFEDLERRHSLGKIVLIA</sequence>
<dbReference type="EC" id="1.-.-.-" evidence="3"/>
<keyword evidence="1" id="KW-0521">NADP</keyword>
<dbReference type="InterPro" id="IPR020843">
    <property type="entry name" value="ER"/>
</dbReference>
<dbReference type="RefSeq" id="WP_377935270.1">
    <property type="nucleotide sequence ID" value="NZ_JBHUEA010000019.1"/>
</dbReference>
<protein>
    <submittedName>
        <fullName evidence="3">NADP-dependent oxidoreductase</fullName>
        <ecNumber evidence="3">1.-.-.-</ecNumber>
    </submittedName>
</protein>
<dbReference type="SUPFAM" id="SSF51735">
    <property type="entry name" value="NAD(P)-binding Rossmann-fold domains"/>
    <property type="match status" value="1"/>
</dbReference>
<dbReference type="InterPro" id="IPR051603">
    <property type="entry name" value="Zinc-ADH_QOR/CCCR"/>
</dbReference>